<accession>A0A8J5F2N6</accession>
<evidence type="ECO:0000313" key="5">
    <source>
        <dbReference type="EMBL" id="KAG6480837.1"/>
    </source>
</evidence>
<dbReference type="GO" id="GO:0006508">
    <property type="term" value="P:proteolysis"/>
    <property type="evidence" value="ECO:0007669"/>
    <property type="project" value="InterPro"/>
</dbReference>
<feature type="region of interest" description="Disordered" evidence="3">
    <location>
        <begin position="266"/>
        <end position="290"/>
    </location>
</feature>
<dbReference type="Gene3D" id="3.40.50.200">
    <property type="entry name" value="Peptidase S8/S53 domain"/>
    <property type="match status" value="1"/>
</dbReference>
<dbReference type="GO" id="GO:0004252">
    <property type="term" value="F:serine-type endopeptidase activity"/>
    <property type="evidence" value="ECO:0007669"/>
    <property type="project" value="InterPro"/>
</dbReference>
<dbReference type="Pfam" id="PF17766">
    <property type="entry name" value="fn3_6"/>
    <property type="match status" value="1"/>
</dbReference>
<proteinExistence type="inferred from homology"/>
<keyword evidence="6" id="KW-1185">Reference proteome</keyword>
<dbReference type="InterPro" id="IPR041469">
    <property type="entry name" value="Subtilisin-like_FN3"/>
</dbReference>
<sequence>MHPSFGQDELSYGAGLLNPVKAVDPGLVYDAGASDYVQMLCNSGYNKTAMLIITGDAGSCSNGTNGTARDLNYPTMALHVKHDKTFAVKKFSSIGGVSKYKATVSADPKLNVVVNPSVLEFTELNEKRQFTVSVSGGPFPKNSTAPATVIWSDGKHQVVVGREPSPPRGRLVVPSFIGRQPLEQRRWLSSCRKPPPAWASLCPTTKVEVYTDGTFTASDAGPAYCRQSFTLVHRGVDTPVSVVALASCRHPWRRFQPPLSSLAVSADASSGHCHPPMPPPATATDLSPPSFIGRQPLEQRRCLSSCRKPPPAWASLRPATKVEVYTNGTFAASDAGPAYCR</sequence>
<dbReference type="InterPro" id="IPR036852">
    <property type="entry name" value="Peptidase_S8/S53_dom_sf"/>
</dbReference>
<name>A0A8J5F2N6_ZINOF</name>
<comment type="caution">
    <text evidence="5">The sequence shown here is derived from an EMBL/GenBank/DDBJ whole genome shotgun (WGS) entry which is preliminary data.</text>
</comment>
<protein>
    <recommendedName>
        <fullName evidence="4">Subtilisin-like protease fibronectin type-III domain-containing protein</fullName>
    </recommendedName>
</protein>
<comment type="similarity">
    <text evidence="1">Belongs to the peptidase S8 family.</text>
</comment>
<dbReference type="Gene3D" id="2.60.40.2310">
    <property type="match status" value="1"/>
</dbReference>
<dbReference type="AlphaFoldDB" id="A0A8J5F2N6"/>
<organism evidence="5 6">
    <name type="scientific">Zingiber officinale</name>
    <name type="common">Ginger</name>
    <name type="synonym">Amomum zingiber</name>
    <dbReference type="NCBI Taxonomy" id="94328"/>
    <lineage>
        <taxon>Eukaryota</taxon>
        <taxon>Viridiplantae</taxon>
        <taxon>Streptophyta</taxon>
        <taxon>Embryophyta</taxon>
        <taxon>Tracheophyta</taxon>
        <taxon>Spermatophyta</taxon>
        <taxon>Magnoliopsida</taxon>
        <taxon>Liliopsida</taxon>
        <taxon>Zingiberales</taxon>
        <taxon>Zingiberaceae</taxon>
        <taxon>Zingiber</taxon>
    </lineage>
</organism>
<evidence type="ECO:0000313" key="6">
    <source>
        <dbReference type="Proteomes" id="UP000734854"/>
    </source>
</evidence>
<evidence type="ECO:0000256" key="1">
    <source>
        <dbReference type="ARBA" id="ARBA00011073"/>
    </source>
</evidence>
<evidence type="ECO:0000256" key="2">
    <source>
        <dbReference type="ARBA" id="ARBA00022729"/>
    </source>
</evidence>
<gene>
    <name evidence="5" type="ORF">ZIOFF_057425</name>
</gene>
<dbReference type="PANTHER" id="PTHR10795">
    <property type="entry name" value="PROPROTEIN CONVERTASE SUBTILISIN/KEXIN"/>
    <property type="match status" value="1"/>
</dbReference>
<reference evidence="5 6" key="1">
    <citation type="submission" date="2020-08" db="EMBL/GenBank/DDBJ databases">
        <title>Plant Genome Project.</title>
        <authorList>
            <person name="Zhang R.-G."/>
        </authorList>
    </citation>
    <scope>NUCLEOTIDE SEQUENCE [LARGE SCALE GENOMIC DNA]</scope>
    <source>
        <tissue evidence="5">Rhizome</tissue>
    </source>
</reference>
<dbReference type="EMBL" id="JACMSC010000016">
    <property type="protein sequence ID" value="KAG6480837.1"/>
    <property type="molecule type" value="Genomic_DNA"/>
</dbReference>
<evidence type="ECO:0000259" key="4">
    <source>
        <dbReference type="Pfam" id="PF17766"/>
    </source>
</evidence>
<evidence type="ECO:0000256" key="3">
    <source>
        <dbReference type="SAM" id="MobiDB-lite"/>
    </source>
</evidence>
<dbReference type="InterPro" id="IPR045051">
    <property type="entry name" value="SBT"/>
</dbReference>
<feature type="domain" description="Subtilisin-like protease fibronectin type-III" evidence="4">
    <location>
        <begin position="70"/>
        <end position="159"/>
    </location>
</feature>
<keyword evidence="2" id="KW-0732">Signal</keyword>
<dbReference type="Proteomes" id="UP000734854">
    <property type="component" value="Unassembled WGS sequence"/>
</dbReference>